<evidence type="ECO:0000256" key="9">
    <source>
        <dbReference type="ARBA" id="ARBA00023136"/>
    </source>
</evidence>
<evidence type="ECO:0000256" key="2">
    <source>
        <dbReference type="ARBA" id="ARBA00004613"/>
    </source>
</evidence>
<protein>
    <submittedName>
        <fullName evidence="11">Pro-neuregulin-3, membrane-bound isoform</fullName>
    </submittedName>
</protein>
<evidence type="ECO:0000256" key="1">
    <source>
        <dbReference type="ARBA" id="ARBA00004251"/>
    </source>
</evidence>
<proteinExistence type="predicted"/>
<dbReference type="STRING" id="240159.A0A4V6ARX2"/>
<evidence type="ECO:0000256" key="3">
    <source>
        <dbReference type="ARBA" id="ARBA00022475"/>
    </source>
</evidence>
<dbReference type="InterPro" id="IPR040180">
    <property type="entry name" value="Neuregulin"/>
</dbReference>
<dbReference type="PANTHER" id="PTHR11100:SF18">
    <property type="entry name" value="PRO-NEUREGULIN-3, MEMBRANE-BOUND ISOFORM"/>
    <property type="match status" value="1"/>
</dbReference>
<reference evidence="11 12" key="1">
    <citation type="submission" date="2019-01" db="EMBL/GenBank/DDBJ databases">
        <title>Genome Assembly of Collichthys lucidus.</title>
        <authorList>
            <person name="Cai M."/>
            <person name="Xiao S."/>
        </authorList>
    </citation>
    <scope>NUCLEOTIDE SEQUENCE [LARGE SCALE GENOMIC DNA]</scope>
    <source>
        <strain evidence="11">JT15FE1705JMU</strain>
        <tissue evidence="11">Muscle</tissue>
    </source>
</reference>
<keyword evidence="3" id="KW-1003">Cell membrane</keyword>
<evidence type="ECO:0000256" key="5">
    <source>
        <dbReference type="ARBA" id="ARBA00022536"/>
    </source>
</evidence>
<evidence type="ECO:0000313" key="11">
    <source>
        <dbReference type="EMBL" id="TKS85992.1"/>
    </source>
</evidence>
<evidence type="ECO:0000256" key="6">
    <source>
        <dbReference type="ARBA" id="ARBA00022692"/>
    </source>
</evidence>
<dbReference type="GO" id="GO:0048513">
    <property type="term" value="P:animal organ development"/>
    <property type="evidence" value="ECO:0007669"/>
    <property type="project" value="TreeGrafter"/>
</dbReference>
<evidence type="ECO:0000256" key="7">
    <source>
        <dbReference type="ARBA" id="ARBA00022989"/>
    </source>
</evidence>
<keyword evidence="5" id="KW-0245">EGF-like domain</keyword>
<dbReference type="GO" id="GO:0005615">
    <property type="term" value="C:extracellular space"/>
    <property type="evidence" value="ECO:0007669"/>
    <property type="project" value="TreeGrafter"/>
</dbReference>
<keyword evidence="6" id="KW-0812">Transmembrane</keyword>
<dbReference type="Gene3D" id="2.10.25.10">
    <property type="entry name" value="Laminin"/>
    <property type="match status" value="1"/>
</dbReference>
<gene>
    <name evidence="11" type="ORF">D9C73_019350</name>
</gene>
<dbReference type="GO" id="GO:0045499">
    <property type="term" value="F:chemorepellent activity"/>
    <property type="evidence" value="ECO:0007669"/>
    <property type="project" value="TreeGrafter"/>
</dbReference>
<dbReference type="GO" id="GO:0005886">
    <property type="term" value="C:plasma membrane"/>
    <property type="evidence" value="ECO:0007669"/>
    <property type="project" value="UniProtKB-SubCell"/>
</dbReference>
<evidence type="ECO:0000313" key="12">
    <source>
        <dbReference type="Proteomes" id="UP000298787"/>
    </source>
</evidence>
<name>A0A4V6ARX2_COLLU</name>
<dbReference type="EMBL" id="CM014094">
    <property type="protein sequence ID" value="TKS85992.1"/>
    <property type="molecule type" value="Genomic_DNA"/>
</dbReference>
<sequence>MADWSVCHSRRMSSVKDTITASPTVPPLHSEHFKPCHEKDLAYCLNGGECFVIETLSGPHKHCKAACAYPRVEKLFQGCSPDNASLQTETIGICQSSSLWACWPYVESSICQEMSRCTVGLPDVQVVSLLLRGEKKKKSSWMSDGVSEGGGDKCCTADWLMEIQRADRSALQMERGAGRKSAELALICLINQTIATATQQSVRKSRVETTGQTCLPKHSSELTYMKGETTAQPNSPLTVHDNALKDAI</sequence>
<keyword evidence="4" id="KW-0964">Secreted</keyword>
<dbReference type="AlphaFoldDB" id="A0A4V6ARX2"/>
<accession>A0A4V6ARX2</accession>
<keyword evidence="10" id="KW-1015">Disulfide bond</keyword>
<dbReference type="GO" id="GO:0007399">
    <property type="term" value="P:nervous system development"/>
    <property type="evidence" value="ECO:0007669"/>
    <property type="project" value="InterPro"/>
</dbReference>
<dbReference type="GO" id="GO:0035556">
    <property type="term" value="P:intracellular signal transduction"/>
    <property type="evidence" value="ECO:0007669"/>
    <property type="project" value="TreeGrafter"/>
</dbReference>
<keyword evidence="7" id="KW-1133">Transmembrane helix</keyword>
<evidence type="ECO:0000256" key="4">
    <source>
        <dbReference type="ARBA" id="ARBA00022525"/>
    </source>
</evidence>
<organism evidence="11 12">
    <name type="scientific">Collichthys lucidus</name>
    <name type="common">Big head croaker</name>
    <name type="synonym">Sciaena lucida</name>
    <dbReference type="NCBI Taxonomy" id="240159"/>
    <lineage>
        <taxon>Eukaryota</taxon>
        <taxon>Metazoa</taxon>
        <taxon>Chordata</taxon>
        <taxon>Craniata</taxon>
        <taxon>Vertebrata</taxon>
        <taxon>Euteleostomi</taxon>
        <taxon>Actinopterygii</taxon>
        <taxon>Neopterygii</taxon>
        <taxon>Teleostei</taxon>
        <taxon>Neoteleostei</taxon>
        <taxon>Acanthomorphata</taxon>
        <taxon>Eupercaria</taxon>
        <taxon>Sciaenidae</taxon>
        <taxon>Collichthys</taxon>
    </lineage>
</organism>
<dbReference type="GO" id="GO:0008083">
    <property type="term" value="F:growth factor activity"/>
    <property type="evidence" value="ECO:0007669"/>
    <property type="project" value="UniProtKB-KW"/>
</dbReference>
<comment type="subcellular location">
    <subcellularLocation>
        <location evidence="1">Cell membrane</location>
        <topology evidence="1">Single-pass type I membrane protein</topology>
    </subcellularLocation>
    <subcellularLocation>
        <location evidence="2">Secreted</location>
    </subcellularLocation>
</comment>
<keyword evidence="9" id="KW-0472">Membrane</keyword>
<keyword evidence="12" id="KW-1185">Reference proteome</keyword>
<evidence type="ECO:0000256" key="8">
    <source>
        <dbReference type="ARBA" id="ARBA00023030"/>
    </source>
</evidence>
<dbReference type="Proteomes" id="UP000298787">
    <property type="component" value="Chromosome 17"/>
</dbReference>
<dbReference type="PANTHER" id="PTHR11100">
    <property type="entry name" value="HEREGULIN-NEUREGULIN FAMILY MEMBER"/>
    <property type="match status" value="1"/>
</dbReference>
<evidence type="ECO:0000256" key="10">
    <source>
        <dbReference type="ARBA" id="ARBA00023157"/>
    </source>
</evidence>
<keyword evidence="8" id="KW-0339">Growth factor</keyword>